<dbReference type="GO" id="GO:0003700">
    <property type="term" value="F:DNA-binding transcription factor activity"/>
    <property type="evidence" value="ECO:0007669"/>
    <property type="project" value="InterPro"/>
</dbReference>
<sequence length="290" mass="31161">MTLRPDVDDLELVWTVSQVGSIGAAARRLRISQASASVRLTRLERRMGVSLFTRGPRGAAPTAAGYEMARRAEHILGHLDGIVDDIRSATTDPPLRIGCFHGLADTVLPLIDPQRNGRTITQAVDHGLTLIDWVAEGMLDAAIVSVAGQRRLPADVTGHDIGRDEMVVLIPEGAPHPTTGRLPLSGLSLPTSTYDLRDHDLTARVVALGGTPRLGATVTGTIRMARLAAEPAIIPRSSAVAERLPGDKITSLPFTWSVRLSMITRPEPDGALLRLAKMLTSRLELTSHSR</sequence>
<dbReference type="GO" id="GO:0003677">
    <property type="term" value="F:DNA binding"/>
    <property type="evidence" value="ECO:0007669"/>
    <property type="project" value="UniProtKB-KW"/>
</dbReference>
<dbReference type="GO" id="GO:0032993">
    <property type="term" value="C:protein-DNA complex"/>
    <property type="evidence" value="ECO:0007669"/>
    <property type="project" value="TreeGrafter"/>
</dbReference>
<dbReference type="PROSITE" id="PS50931">
    <property type="entry name" value="HTH_LYSR"/>
    <property type="match status" value="1"/>
</dbReference>
<dbReference type="AlphaFoldDB" id="A0A1H4LJ74"/>
<dbReference type="InterPro" id="IPR000847">
    <property type="entry name" value="LysR_HTH_N"/>
</dbReference>
<keyword evidence="4" id="KW-0804">Transcription</keyword>
<evidence type="ECO:0000313" key="6">
    <source>
        <dbReference type="EMBL" id="SEB70658.1"/>
    </source>
</evidence>
<feature type="domain" description="HTH lysR-type" evidence="5">
    <location>
        <begin position="5"/>
        <end position="62"/>
    </location>
</feature>
<organism evidence="6 7">
    <name type="scientific">Arthrobacter woluwensis</name>
    <dbReference type="NCBI Taxonomy" id="156980"/>
    <lineage>
        <taxon>Bacteria</taxon>
        <taxon>Bacillati</taxon>
        <taxon>Actinomycetota</taxon>
        <taxon>Actinomycetes</taxon>
        <taxon>Micrococcales</taxon>
        <taxon>Micrococcaceae</taxon>
        <taxon>Arthrobacter</taxon>
    </lineage>
</organism>
<dbReference type="SUPFAM" id="SSF46785">
    <property type="entry name" value="Winged helix' DNA-binding domain"/>
    <property type="match status" value="1"/>
</dbReference>
<dbReference type="InterPro" id="IPR036388">
    <property type="entry name" value="WH-like_DNA-bd_sf"/>
</dbReference>
<dbReference type="Gene3D" id="1.10.10.10">
    <property type="entry name" value="Winged helix-like DNA-binding domain superfamily/Winged helix DNA-binding domain"/>
    <property type="match status" value="1"/>
</dbReference>
<evidence type="ECO:0000313" key="7">
    <source>
        <dbReference type="Proteomes" id="UP000182652"/>
    </source>
</evidence>
<dbReference type="Proteomes" id="UP000182652">
    <property type="component" value="Unassembled WGS sequence"/>
</dbReference>
<dbReference type="PANTHER" id="PTHR30346:SF17">
    <property type="entry name" value="LYSR FAMILY TRANSCRIPTIONAL REGULATOR"/>
    <property type="match status" value="1"/>
</dbReference>
<evidence type="ECO:0000256" key="4">
    <source>
        <dbReference type="ARBA" id="ARBA00023163"/>
    </source>
</evidence>
<dbReference type="STRING" id="156980.SAMN04489745_1023"/>
<dbReference type="Pfam" id="PF00126">
    <property type="entry name" value="HTH_1"/>
    <property type="match status" value="1"/>
</dbReference>
<evidence type="ECO:0000256" key="1">
    <source>
        <dbReference type="ARBA" id="ARBA00009437"/>
    </source>
</evidence>
<dbReference type="EMBL" id="FNSN01000003">
    <property type="protein sequence ID" value="SEB70658.1"/>
    <property type="molecule type" value="Genomic_DNA"/>
</dbReference>
<comment type="similarity">
    <text evidence="1">Belongs to the LysR transcriptional regulatory family.</text>
</comment>
<name>A0A1H4LJ74_9MICC</name>
<keyword evidence="2" id="KW-0805">Transcription regulation</keyword>
<gene>
    <name evidence="6" type="ORF">SAMN04489745_1023</name>
</gene>
<evidence type="ECO:0000256" key="3">
    <source>
        <dbReference type="ARBA" id="ARBA00023125"/>
    </source>
</evidence>
<dbReference type="RefSeq" id="WP_074784042.1">
    <property type="nucleotide sequence ID" value="NZ_FNSN01000003.1"/>
</dbReference>
<dbReference type="PRINTS" id="PR00039">
    <property type="entry name" value="HTHLYSR"/>
</dbReference>
<protein>
    <submittedName>
        <fullName evidence="6">DNA-binding transcriptional regulator, LysR family</fullName>
    </submittedName>
</protein>
<dbReference type="PANTHER" id="PTHR30346">
    <property type="entry name" value="TRANSCRIPTIONAL DUAL REGULATOR HCAR-RELATED"/>
    <property type="match status" value="1"/>
</dbReference>
<evidence type="ECO:0000259" key="5">
    <source>
        <dbReference type="PROSITE" id="PS50931"/>
    </source>
</evidence>
<keyword evidence="7" id="KW-1185">Reference proteome</keyword>
<evidence type="ECO:0000256" key="2">
    <source>
        <dbReference type="ARBA" id="ARBA00023015"/>
    </source>
</evidence>
<keyword evidence="3 6" id="KW-0238">DNA-binding</keyword>
<accession>A0A1H4LJ74</accession>
<proteinExistence type="inferred from homology"/>
<dbReference type="SUPFAM" id="SSF53850">
    <property type="entry name" value="Periplasmic binding protein-like II"/>
    <property type="match status" value="1"/>
</dbReference>
<dbReference type="InterPro" id="IPR036390">
    <property type="entry name" value="WH_DNA-bd_sf"/>
</dbReference>
<reference evidence="6 7" key="1">
    <citation type="submission" date="2016-10" db="EMBL/GenBank/DDBJ databases">
        <authorList>
            <person name="de Groot N.N."/>
        </authorList>
    </citation>
    <scope>NUCLEOTIDE SEQUENCE [LARGE SCALE GENOMIC DNA]</scope>
    <source>
        <strain evidence="6 7">DSM 10495</strain>
    </source>
</reference>